<gene>
    <name evidence="1" type="ORF">RHMOL_Rhmol06G0217100</name>
</gene>
<evidence type="ECO:0000313" key="2">
    <source>
        <dbReference type="Proteomes" id="UP001062846"/>
    </source>
</evidence>
<sequence length="233" mass="26512">MKKERISRDRITDLPVELLHHITSPLPFKSIVQTSLLSKRWNRLRLWRSHPHLDFSLLSAHSGAGNFLPEVLSCRPPDSNITTFRLSGCLSAACLQVCVDRVMNQRIEQIELDVDTDCRFELPPSLFNCNTLGVLKLNMGVKLNISRYRGFGLPSPVLFPAVHTLSLTRLCSVWGWSDLFSPSNFSLLRKLCLKDCRGTYDLNINFPGLEILELDGLRLRGLDILALGYWSYK</sequence>
<keyword evidence="2" id="KW-1185">Reference proteome</keyword>
<name>A0ACC0NGB5_RHOML</name>
<accession>A0ACC0NGB5</accession>
<protein>
    <submittedName>
        <fullName evidence="1">Uncharacterized protein</fullName>
    </submittedName>
</protein>
<evidence type="ECO:0000313" key="1">
    <source>
        <dbReference type="EMBL" id="KAI8551829.1"/>
    </source>
</evidence>
<proteinExistence type="predicted"/>
<reference evidence="1" key="1">
    <citation type="submission" date="2022-02" db="EMBL/GenBank/DDBJ databases">
        <title>Plant Genome Project.</title>
        <authorList>
            <person name="Zhang R.-G."/>
        </authorList>
    </citation>
    <scope>NUCLEOTIDE SEQUENCE</scope>
    <source>
        <strain evidence="1">AT1</strain>
    </source>
</reference>
<organism evidence="1 2">
    <name type="scientific">Rhododendron molle</name>
    <name type="common">Chinese azalea</name>
    <name type="synonym">Azalea mollis</name>
    <dbReference type="NCBI Taxonomy" id="49168"/>
    <lineage>
        <taxon>Eukaryota</taxon>
        <taxon>Viridiplantae</taxon>
        <taxon>Streptophyta</taxon>
        <taxon>Embryophyta</taxon>
        <taxon>Tracheophyta</taxon>
        <taxon>Spermatophyta</taxon>
        <taxon>Magnoliopsida</taxon>
        <taxon>eudicotyledons</taxon>
        <taxon>Gunneridae</taxon>
        <taxon>Pentapetalae</taxon>
        <taxon>asterids</taxon>
        <taxon>Ericales</taxon>
        <taxon>Ericaceae</taxon>
        <taxon>Ericoideae</taxon>
        <taxon>Rhodoreae</taxon>
        <taxon>Rhododendron</taxon>
    </lineage>
</organism>
<comment type="caution">
    <text evidence="1">The sequence shown here is derived from an EMBL/GenBank/DDBJ whole genome shotgun (WGS) entry which is preliminary data.</text>
</comment>
<dbReference type="EMBL" id="CM046393">
    <property type="protein sequence ID" value="KAI8551829.1"/>
    <property type="molecule type" value="Genomic_DNA"/>
</dbReference>
<dbReference type="Proteomes" id="UP001062846">
    <property type="component" value="Chromosome 6"/>
</dbReference>